<evidence type="ECO:0000313" key="2">
    <source>
        <dbReference type="Proteomes" id="UP000248987"/>
    </source>
</evidence>
<dbReference type="AlphaFoldDB" id="A0A1A7QZZ4"/>
<keyword evidence="2" id="KW-1185">Reference proteome</keyword>
<name>A0A1A7QZZ4_9FLAO</name>
<dbReference type="Proteomes" id="UP000248987">
    <property type="component" value="Unassembled WGS sequence"/>
</dbReference>
<protein>
    <submittedName>
        <fullName evidence="1">Uncharacterized protein</fullName>
    </submittedName>
</protein>
<accession>A0A1A7QZZ4</accession>
<dbReference type="STRING" id="49280.A9996_08990"/>
<organism evidence="1 2">
    <name type="scientific">Gelidibacter algens</name>
    <dbReference type="NCBI Taxonomy" id="49280"/>
    <lineage>
        <taxon>Bacteria</taxon>
        <taxon>Pseudomonadati</taxon>
        <taxon>Bacteroidota</taxon>
        <taxon>Flavobacteriia</taxon>
        <taxon>Flavobacteriales</taxon>
        <taxon>Flavobacteriaceae</taxon>
        <taxon>Gelidibacter</taxon>
    </lineage>
</organism>
<evidence type="ECO:0000313" key="1">
    <source>
        <dbReference type="EMBL" id="RAJ27895.1"/>
    </source>
</evidence>
<dbReference type="OrthoDB" id="583431at2"/>
<sequence>MPRAKTIKNVIEELDVIINESIATNSRMGLFAYIYRRTTAEIAAEIALGHFKDNQNLELLDVAFANLYLDAYKAHKSNQNVSASWAFAFKQVDEPLTIVQHIMLGMNVHINLDLAVATANIMSGRKILDIEDDFNKVNDILLQITNELQDRLSRVSPLMFILDVLGENKDEKIIDFSMRKARQQSWNAANLLWSLEANQSRPAINSIDQLVLKLGECIKTPRTRTVRFFLRLIQKFETKRVSSIISKLRADGVNTQIVL</sequence>
<reference evidence="1 2" key="1">
    <citation type="submission" date="2018-06" db="EMBL/GenBank/DDBJ databases">
        <title>Genomic Encyclopedia of Archaeal and Bacterial Type Strains, Phase II (KMG-II): from individual species to whole genera.</title>
        <authorList>
            <person name="Goeker M."/>
        </authorList>
    </citation>
    <scope>NUCLEOTIDE SEQUENCE [LARGE SCALE GENOMIC DNA]</scope>
    <source>
        <strain evidence="1 2">DSM 12408</strain>
    </source>
</reference>
<proteinExistence type="predicted"/>
<gene>
    <name evidence="1" type="ORF">LX77_00469</name>
</gene>
<dbReference type="EMBL" id="QLLQ01000001">
    <property type="protein sequence ID" value="RAJ27895.1"/>
    <property type="molecule type" value="Genomic_DNA"/>
</dbReference>
<dbReference type="Pfam" id="PF19458">
    <property type="entry name" value="DUF5995"/>
    <property type="match status" value="1"/>
</dbReference>
<dbReference type="RefSeq" id="WP_066433389.1">
    <property type="nucleotide sequence ID" value="NZ_LZRN01000015.1"/>
</dbReference>
<dbReference type="InterPro" id="IPR046037">
    <property type="entry name" value="DUF5995"/>
</dbReference>
<comment type="caution">
    <text evidence="1">The sequence shown here is derived from an EMBL/GenBank/DDBJ whole genome shotgun (WGS) entry which is preliminary data.</text>
</comment>